<protein>
    <recommendedName>
        <fullName evidence="3">Lipoprotein</fullName>
    </recommendedName>
</protein>
<evidence type="ECO:0000313" key="2">
    <source>
        <dbReference type="Proteomes" id="UP000238220"/>
    </source>
</evidence>
<gene>
    <name evidence="1" type="ORF">C3942_04115</name>
</gene>
<dbReference type="OrthoDB" id="8776015at2"/>
<dbReference type="EMBL" id="PSNW01000002">
    <property type="protein sequence ID" value="PPE74868.1"/>
    <property type="molecule type" value="Genomic_DNA"/>
</dbReference>
<dbReference type="PROSITE" id="PS51257">
    <property type="entry name" value="PROKAR_LIPOPROTEIN"/>
    <property type="match status" value="1"/>
</dbReference>
<proteinExistence type="predicted"/>
<reference evidence="1 2" key="1">
    <citation type="submission" date="2018-02" db="EMBL/GenBank/DDBJ databases">
        <title>Genome sequencing of Solimonas sp. HR-BB.</title>
        <authorList>
            <person name="Lee Y."/>
            <person name="Jeon C.O."/>
        </authorList>
    </citation>
    <scope>NUCLEOTIDE SEQUENCE [LARGE SCALE GENOMIC DNA]</scope>
    <source>
        <strain evidence="1 2">HR-BB</strain>
    </source>
</reference>
<name>A0A2S5TJ82_9GAMM</name>
<dbReference type="RefSeq" id="WP_104229095.1">
    <property type="nucleotide sequence ID" value="NZ_PSNW01000002.1"/>
</dbReference>
<comment type="caution">
    <text evidence="1">The sequence shown here is derived from an EMBL/GenBank/DDBJ whole genome shotgun (WGS) entry which is preliminary data.</text>
</comment>
<evidence type="ECO:0008006" key="3">
    <source>
        <dbReference type="Google" id="ProtNLM"/>
    </source>
</evidence>
<evidence type="ECO:0000313" key="1">
    <source>
        <dbReference type="EMBL" id="PPE74868.1"/>
    </source>
</evidence>
<sequence length="200" mass="21417">MLNELRIGVVAVAMVALSGCAVKDGWKGASAESAYDKELAAIRLAEDLNNDDYWEIQRPEENRIYVIADLKSYQVWLSTGEIPLVSSKIGVGPNGETLKLALVKDEAKAMETKVGFKGGAERMYFGETKGLDKGFYGEVHKAGTIYVFNKWAELEAFKKGAPASGQTQSGAGPKGETVVWVGGAGADADTKAKFAKAYGK</sequence>
<keyword evidence="2" id="KW-1185">Reference proteome</keyword>
<dbReference type="AlphaFoldDB" id="A0A2S5TJ82"/>
<dbReference type="Proteomes" id="UP000238220">
    <property type="component" value="Unassembled WGS sequence"/>
</dbReference>
<organism evidence="1 2">
    <name type="scientific">Solimonas fluminis</name>
    <dbReference type="NCBI Taxonomy" id="2086571"/>
    <lineage>
        <taxon>Bacteria</taxon>
        <taxon>Pseudomonadati</taxon>
        <taxon>Pseudomonadota</taxon>
        <taxon>Gammaproteobacteria</taxon>
        <taxon>Nevskiales</taxon>
        <taxon>Nevskiaceae</taxon>
        <taxon>Solimonas</taxon>
    </lineage>
</organism>
<accession>A0A2S5TJ82</accession>